<dbReference type="PANTHER" id="PTHR11910">
    <property type="entry name" value="ATP SYNTHASE DELTA CHAIN"/>
    <property type="match status" value="1"/>
</dbReference>
<dbReference type="EMBL" id="JBCGBO010000007">
    <property type="protein sequence ID" value="KAK9189281.1"/>
    <property type="molecule type" value="Genomic_DNA"/>
</dbReference>
<evidence type="ECO:0000256" key="1">
    <source>
        <dbReference type="ARBA" id="ARBA00004370"/>
    </source>
</evidence>
<dbReference type="Pfam" id="PF00213">
    <property type="entry name" value="OSCP"/>
    <property type="match status" value="2"/>
</dbReference>
<evidence type="ECO:0000256" key="2">
    <source>
        <dbReference type="ARBA" id="ARBA00007046"/>
    </source>
</evidence>
<accession>A0AAP0LZ09</accession>
<dbReference type="Gene3D" id="1.10.520.20">
    <property type="entry name" value="N-terminal domain of the delta subunit of the F1F0-ATP synthase"/>
    <property type="match status" value="1"/>
</dbReference>
<gene>
    <name evidence="9" type="ORF">WN944_020687</name>
</gene>
<keyword evidence="10" id="KW-1185">Reference proteome</keyword>
<evidence type="ECO:0000313" key="9">
    <source>
        <dbReference type="EMBL" id="KAK9189281.1"/>
    </source>
</evidence>
<keyword evidence="6" id="KW-0406">Ion transport</keyword>
<dbReference type="GO" id="GO:0046933">
    <property type="term" value="F:proton-transporting ATP synthase activity, rotational mechanism"/>
    <property type="evidence" value="ECO:0007669"/>
    <property type="project" value="InterPro"/>
</dbReference>
<proteinExistence type="inferred from homology"/>
<dbReference type="AlphaFoldDB" id="A0AAP0LZ09"/>
<dbReference type="PROSITE" id="PS00389">
    <property type="entry name" value="ATPASE_DELTA"/>
    <property type="match status" value="1"/>
</dbReference>
<dbReference type="InterPro" id="IPR000711">
    <property type="entry name" value="ATPase_OSCP/dsu"/>
</dbReference>
<organism evidence="9 10">
    <name type="scientific">Citrus x changshan-huyou</name>
    <dbReference type="NCBI Taxonomy" id="2935761"/>
    <lineage>
        <taxon>Eukaryota</taxon>
        <taxon>Viridiplantae</taxon>
        <taxon>Streptophyta</taxon>
        <taxon>Embryophyta</taxon>
        <taxon>Tracheophyta</taxon>
        <taxon>Spermatophyta</taxon>
        <taxon>Magnoliopsida</taxon>
        <taxon>eudicotyledons</taxon>
        <taxon>Gunneridae</taxon>
        <taxon>Pentapetalae</taxon>
        <taxon>rosids</taxon>
        <taxon>malvids</taxon>
        <taxon>Sapindales</taxon>
        <taxon>Rutaceae</taxon>
        <taxon>Aurantioideae</taxon>
        <taxon>Citrus</taxon>
    </lineage>
</organism>
<reference evidence="9 10" key="1">
    <citation type="submission" date="2024-05" db="EMBL/GenBank/DDBJ databases">
        <title>Haplotype-resolved chromosome-level genome assembly of Huyou (Citrus changshanensis).</title>
        <authorList>
            <person name="Miao C."/>
            <person name="Chen W."/>
            <person name="Wu Y."/>
            <person name="Wang L."/>
            <person name="Zhao S."/>
            <person name="Grierson D."/>
            <person name="Xu C."/>
            <person name="Chen K."/>
        </authorList>
    </citation>
    <scope>NUCLEOTIDE SEQUENCE [LARGE SCALE GENOMIC DNA]</scope>
    <source>
        <strain evidence="9">01-14</strain>
        <tissue evidence="9">Leaf</tissue>
    </source>
</reference>
<protein>
    <submittedName>
        <fullName evidence="9">Uncharacterized protein</fullName>
    </submittedName>
</protein>
<keyword evidence="8" id="KW-0066">ATP synthesis</keyword>
<keyword evidence="7" id="KW-0472">Membrane</keyword>
<comment type="subunit">
    <text evidence="3">F-type ATPases have 2 components, CF(1) - the catalytic core - and CF(0) - the membrane proton channel. CF(1) has five subunits: alpha(3), beta(3), gamma(1), delta(1), epsilon(1). CF(0) has three main subunits: a, b and c.</text>
</comment>
<comment type="subcellular location">
    <subcellularLocation>
        <location evidence="1">Membrane</location>
    </subcellularLocation>
</comment>
<evidence type="ECO:0000256" key="7">
    <source>
        <dbReference type="ARBA" id="ARBA00023136"/>
    </source>
</evidence>
<dbReference type="HAMAP" id="MF_01416">
    <property type="entry name" value="ATP_synth_delta_bact"/>
    <property type="match status" value="1"/>
</dbReference>
<evidence type="ECO:0000313" key="10">
    <source>
        <dbReference type="Proteomes" id="UP001428341"/>
    </source>
</evidence>
<evidence type="ECO:0000256" key="8">
    <source>
        <dbReference type="ARBA" id="ARBA00023310"/>
    </source>
</evidence>
<evidence type="ECO:0000256" key="3">
    <source>
        <dbReference type="ARBA" id="ARBA00011648"/>
    </source>
</evidence>
<comment type="caution">
    <text evidence="9">The sequence shown here is derived from an EMBL/GenBank/DDBJ whole genome shotgun (WGS) entry which is preliminary data.</text>
</comment>
<evidence type="ECO:0000256" key="4">
    <source>
        <dbReference type="ARBA" id="ARBA00022448"/>
    </source>
</evidence>
<dbReference type="PRINTS" id="PR00125">
    <property type="entry name" value="ATPASEDELTA"/>
</dbReference>
<sequence>MATVSRIRSSLSVFNKILRSNSQLSPPHPQLSKGFSTSSVQKEQKVKVPLALFGGSGNYASALYIAAVKTNALEKVESEILDLVEASKKADTYFQFTKDLSVPAETRVKAINEICTQAKFSDVTKHFLVVLAENGRLRNLDTIAKRFVELTMAHKGEVKVTVTSVITFEMGSHVHSVDVYHCDMDMSEAFYSSIENLDWFTLPLPPEEERELKETLQETLGQGKKVKVEQKVDPSILGGLVVEFGQKVFDMSIKSRARQMESVRILLIYALDPLLRQDDLALAYNLERDSAGCSTAP</sequence>
<dbReference type="GO" id="GO:0016020">
    <property type="term" value="C:membrane"/>
    <property type="evidence" value="ECO:0007669"/>
    <property type="project" value="UniProtKB-SubCell"/>
</dbReference>
<keyword evidence="4" id="KW-0813">Transport</keyword>
<evidence type="ECO:0000256" key="5">
    <source>
        <dbReference type="ARBA" id="ARBA00022781"/>
    </source>
</evidence>
<evidence type="ECO:0000256" key="6">
    <source>
        <dbReference type="ARBA" id="ARBA00023065"/>
    </source>
</evidence>
<comment type="similarity">
    <text evidence="2">Belongs to the ATPase delta chain family.</text>
</comment>
<name>A0AAP0LZ09_9ROSI</name>
<dbReference type="SUPFAM" id="SSF47928">
    <property type="entry name" value="N-terminal domain of the delta subunit of the F1F0-ATP synthase"/>
    <property type="match status" value="1"/>
</dbReference>
<keyword evidence="5" id="KW-0375">Hydrogen ion transport</keyword>
<dbReference type="InterPro" id="IPR026015">
    <property type="entry name" value="ATP_synth_OSCP/delta_N_sf"/>
</dbReference>
<dbReference type="InterPro" id="IPR020781">
    <property type="entry name" value="ATPase_OSCP/d_CS"/>
</dbReference>
<dbReference type="Proteomes" id="UP001428341">
    <property type="component" value="Unassembled WGS sequence"/>
</dbReference>